<evidence type="ECO:0000259" key="1">
    <source>
        <dbReference type="Pfam" id="PF07693"/>
    </source>
</evidence>
<dbReference type="Pfam" id="PF07693">
    <property type="entry name" value="KAP_NTPase"/>
    <property type="match status" value="1"/>
</dbReference>
<comment type="caution">
    <text evidence="2">The sequence shown here is derived from an EMBL/GenBank/DDBJ whole genome shotgun (WGS) entry which is preliminary data.</text>
</comment>
<keyword evidence="3" id="KW-1185">Reference proteome</keyword>
<dbReference type="InterPro" id="IPR011646">
    <property type="entry name" value="KAP_P-loop"/>
</dbReference>
<name>A0AAP8MEH7_9GAMM</name>
<evidence type="ECO:0000313" key="3">
    <source>
        <dbReference type="Proteomes" id="UP000235162"/>
    </source>
</evidence>
<dbReference type="AlphaFoldDB" id="A0AAP8MEH7"/>
<dbReference type="EMBL" id="PKUR01000002">
    <property type="protein sequence ID" value="PLW86365.1"/>
    <property type="molecule type" value="Genomic_DNA"/>
</dbReference>
<dbReference type="InterPro" id="IPR052754">
    <property type="entry name" value="NTPase_KAP_P-loop"/>
</dbReference>
<evidence type="ECO:0000313" key="2">
    <source>
        <dbReference type="EMBL" id="PLW86365.1"/>
    </source>
</evidence>
<accession>A0AAP8MEH7</accession>
<sequence length="470" mass="52858">MQLATPDIEIEQGEVFANDLLGRQLEIQSLAPLLLNVDAPLVMALDSPWGTGKTTFVRLLRAYLEEQGKQSLYFNAWETDYADDPLVALAATLDDYVEASVSDTVVTESWCKAKKYLPVLGKSVLKAGVKAATFGALDVEEEYEAVLAELAQGSISDLVDQFSVQQSAIDAFKESISKILATLTDNQKNLVIFIDELDRCRPTYAIETLERIKHIFDLEGIVFVLSVDAEQLCHSIKAVYGADFDARQYLKRFINLDYSLSRPEMPAYVNAMLINMGLQNAVDGRRNARQDLDTTAKSFIFLAEAFELNWREINLYLARLRLVFAQIPSNHHNDLPLLIPLLFVRDKNPQLYQRYVSDTGCADEVISYLDGILKPTQRFERRVVVMKGYLIAPNVDDYRDDQLVVDRLLAPYSDIPEDDPERAERAEVFRLLQRVVSGARDFGSIDIGVVSNWLELLGKISLADGTAENI</sequence>
<organism evidence="2 3">
    <name type="scientific">Halioglobus japonicus</name>
    <dbReference type="NCBI Taxonomy" id="930805"/>
    <lineage>
        <taxon>Bacteria</taxon>
        <taxon>Pseudomonadati</taxon>
        <taxon>Pseudomonadota</taxon>
        <taxon>Gammaproteobacteria</taxon>
        <taxon>Cellvibrionales</taxon>
        <taxon>Halieaceae</taxon>
        <taxon>Halioglobus</taxon>
    </lineage>
</organism>
<dbReference type="Gene3D" id="3.40.50.300">
    <property type="entry name" value="P-loop containing nucleotide triphosphate hydrolases"/>
    <property type="match status" value="1"/>
</dbReference>
<proteinExistence type="predicted"/>
<dbReference type="InterPro" id="IPR027417">
    <property type="entry name" value="P-loop_NTPase"/>
</dbReference>
<dbReference type="Proteomes" id="UP000235162">
    <property type="component" value="Unassembled WGS sequence"/>
</dbReference>
<protein>
    <submittedName>
        <fullName evidence="2">NTPase KAP</fullName>
    </submittedName>
</protein>
<feature type="domain" description="KAP NTPase" evidence="1">
    <location>
        <begin position="25"/>
        <end position="321"/>
    </location>
</feature>
<dbReference type="SUPFAM" id="SSF52540">
    <property type="entry name" value="P-loop containing nucleoside triphosphate hydrolases"/>
    <property type="match status" value="1"/>
</dbReference>
<dbReference type="PANTHER" id="PTHR22674">
    <property type="entry name" value="NTPASE, KAP FAMILY P-LOOP DOMAIN-CONTAINING 1"/>
    <property type="match status" value="1"/>
</dbReference>
<dbReference type="KEGG" id="hja:BST95_08995"/>
<gene>
    <name evidence="2" type="ORF">C0029_08035</name>
</gene>
<reference evidence="2 3" key="1">
    <citation type="submission" date="2018-01" db="EMBL/GenBank/DDBJ databases">
        <title>The draft genome sequence of Halioglobus japonicus S1-36.</title>
        <authorList>
            <person name="Du Z.-J."/>
            <person name="Shi M.-J."/>
        </authorList>
    </citation>
    <scope>NUCLEOTIDE SEQUENCE [LARGE SCALE GENOMIC DNA]</scope>
    <source>
        <strain evidence="2 3">S1-36</strain>
    </source>
</reference>
<dbReference type="RefSeq" id="WP_084198976.1">
    <property type="nucleotide sequence ID" value="NZ_BMYL01000002.1"/>
</dbReference>
<dbReference type="PANTHER" id="PTHR22674:SF6">
    <property type="entry name" value="NTPASE KAP FAMILY P-LOOP DOMAIN-CONTAINING PROTEIN 1"/>
    <property type="match status" value="1"/>
</dbReference>